<sequence>VTNALKEAIINTLKKVETNKPSKATTNVLGKVIMNILSEATMNVLRRVVVNASRKAVINVTTEDIRKIVKKIKFRISNLESAKSEIKTRLTNLLITQNDTTSPDATSNVNKSDVDIDSLVTELAALKINHVDQEDQSKRDQVENLIQNIVTKTIKDMNKRPSQPRTTKPQTCYLCQEVGHIVKKCPKQNKGAKQSKNALKFDNVDVRIVEFMKIRPEITSKYLKVELLDDGVGYDVRPVSKRKREDTTIELIEYSNKKGKMNEYITENESLKYSNNVMYIPLVE</sequence>
<gene>
    <name evidence="1" type="ORF">RPERSI_LOCUS17942</name>
</gene>
<reference evidence="1" key="1">
    <citation type="submission" date="2021-06" db="EMBL/GenBank/DDBJ databases">
        <authorList>
            <person name="Kallberg Y."/>
            <person name="Tangrot J."/>
            <person name="Rosling A."/>
        </authorList>
    </citation>
    <scope>NUCLEOTIDE SEQUENCE</scope>
    <source>
        <strain evidence="1">MA461A</strain>
    </source>
</reference>
<feature type="non-terminal residue" evidence="1">
    <location>
        <position position="1"/>
    </location>
</feature>
<protein>
    <submittedName>
        <fullName evidence="1">35113_t:CDS:1</fullName>
    </submittedName>
</protein>
<feature type="non-terminal residue" evidence="1">
    <location>
        <position position="284"/>
    </location>
</feature>
<proteinExistence type="predicted"/>
<accession>A0ACA9RA51</accession>
<organism evidence="1 2">
    <name type="scientific">Racocetra persica</name>
    <dbReference type="NCBI Taxonomy" id="160502"/>
    <lineage>
        <taxon>Eukaryota</taxon>
        <taxon>Fungi</taxon>
        <taxon>Fungi incertae sedis</taxon>
        <taxon>Mucoromycota</taxon>
        <taxon>Glomeromycotina</taxon>
        <taxon>Glomeromycetes</taxon>
        <taxon>Diversisporales</taxon>
        <taxon>Gigasporaceae</taxon>
        <taxon>Racocetra</taxon>
    </lineage>
</organism>
<comment type="caution">
    <text evidence="1">The sequence shown here is derived from an EMBL/GenBank/DDBJ whole genome shotgun (WGS) entry which is preliminary data.</text>
</comment>
<keyword evidence="2" id="KW-1185">Reference proteome</keyword>
<dbReference type="EMBL" id="CAJVQC010046697">
    <property type="protein sequence ID" value="CAG8783440.1"/>
    <property type="molecule type" value="Genomic_DNA"/>
</dbReference>
<dbReference type="Proteomes" id="UP000789920">
    <property type="component" value="Unassembled WGS sequence"/>
</dbReference>
<name>A0ACA9RA51_9GLOM</name>
<evidence type="ECO:0000313" key="2">
    <source>
        <dbReference type="Proteomes" id="UP000789920"/>
    </source>
</evidence>
<evidence type="ECO:0000313" key="1">
    <source>
        <dbReference type="EMBL" id="CAG8783440.1"/>
    </source>
</evidence>